<feature type="compositionally biased region" description="Basic and acidic residues" evidence="4">
    <location>
        <begin position="107"/>
        <end position="140"/>
    </location>
</feature>
<dbReference type="SMART" id="SM00360">
    <property type="entry name" value="RRM"/>
    <property type="match status" value="2"/>
</dbReference>
<evidence type="ECO:0000256" key="4">
    <source>
        <dbReference type="SAM" id="MobiDB-lite"/>
    </source>
</evidence>
<dbReference type="AlphaFoldDB" id="A0AAJ7L2W6"/>
<dbReference type="CDD" id="cd12931">
    <property type="entry name" value="eNOPS_SF"/>
    <property type="match status" value="1"/>
</dbReference>
<dbReference type="SUPFAM" id="SSF54928">
    <property type="entry name" value="RNA-binding domain, RBD"/>
    <property type="match status" value="1"/>
</dbReference>
<dbReference type="InterPro" id="IPR012677">
    <property type="entry name" value="Nucleotide-bd_a/b_plait_sf"/>
</dbReference>
<proteinExistence type="predicted"/>
<evidence type="ECO:0000259" key="5">
    <source>
        <dbReference type="PROSITE" id="PS50102"/>
    </source>
</evidence>
<feature type="compositionally biased region" description="Polar residues" evidence="4">
    <location>
        <begin position="534"/>
        <end position="547"/>
    </location>
</feature>
<dbReference type="Gene3D" id="3.30.70.330">
    <property type="match status" value="2"/>
</dbReference>
<feature type="domain" description="RRM" evidence="5">
    <location>
        <begin position="266"/>
        <end position="347"/>
    </location>
</feature>
<dbReference type="Pfam" id="PF00076">
    <property type="entry name" value="RRM_1"/>
    <property type="match status" value="2"/>
</dbReference>
<keyword evidence="1" id="KW-0677">Repeat</keyword>
<organism evidence="6 7">
    <name type="scientific">Galendromus occidentalis</name>
    <name type="common">western predatory mite</name>
    <dbReference type="NCBI Taxonomy" id="34638"/>
    <lineage>
        <taxon>Eukaryota</taxon>
        <taxon>Metazoa</taxon>
        <taxon>Ecdysozoa</taxon>
        <taxon>Arthropoda</taxon>
        <taxon>Chelicerata</taxon>
        <taxon>Arachnida</taxon>
        <taxon>Acari</taxon>
        <taxon>Parasitiformes</taxon>
        <taxon>Mesostigmata</taxon>
        <taxon>Gamasina</taxon>
        <taxon>Phytoseioidea</taxon>
        <taxon>Phytoseiidae</taxon>
        <taxon>Typhlodrominae</taxon>
        <taxon>Galendromus</taxon>
    </lineage>
</organism>
<dbReference type="Pfam" id="PF08075">
    <property type="entry name" value="NOPS"/>
    <property type="match status" value="1"/>
</dbReference>
<feature type="region of interest" description="Disordered" evidence="4">
    <location>
        <begin position="440"/>
        <end position="547"/>
    </location>
</feature>
<dbReference type="Proteomes" id="UP000694867">
    <property type="component" value="Unplaced"/>
</dbReference>
<evidence type="ECO:0000256" key="1">
    <source>
        <dbReference type="ARBA" id="ARBA00022737"/>
    </source>
</evidence>
<dbReference type="Gene3D" id="6.10.250.1170">
    <property type="match status" value="1"/>
</dbReference>
<dbReference type="CDD" id="cd12333">
    <property type="entry name" value="RRM2_p54nrb_like"/>
    <property type="match status" value="1"/>
</dbReference>
<evidence type="ECO:0000313" key="6">
    <source>
        <dbReference type="Proteomes" id="UP000694867"/>
    </source>
</evidence>
<keyword evidence="2 3" id="KW-0694">RNA-binding</keyword>
<dbReference type="PANTHER" id="PTHR23189">
    <property type="entry name" value="RNA RECOGNITION MOTIF-CONTAINING"/>
    <property type="match status" value="1"/>
</dbReference>
<dbReference type="InterPro" id="IPR000504">
    <property type="entry name" value="RRM_dom"/>
</dbReference>
<dbReference type="RefSeq" id="XP_018493955.1">
    <property type="nucleotide sequence ID" value="XM_018638439.1"/>
</dbReference>
<feature type="non-terminal residue" evidence="7">
    <location>
        <position position="1"/>
    </location>
</feature>
<keyword evidence="6" id="KW-1185">Reference proteome</keyword>
<sequence>SQPWSVLLQSNRRASAYPTRTSDQPLVELQEQLTLWGNGGLITGSMGYGGAVWQSYNDGQDYRNEPYNQRGAEPFNQRAEPFGSRQDYRDGGFRQDQSQAPGFDNYGNRHDMRDDYRGGPYVDDGRGYENDYRGYDDRQDSGPPPPPERPARRPLLPGEKPDPIKDLLYEMQGNTYNLQVTQSEPKKFTARCRLFVAPLPPSVNEDELKKWFSQYGEVGEVFFNKSKNFAFVKMDTRENCEVAKNSLDFAKKDGVTIRVRFSSNPAAVRISNLTNYVTNELLETAFSVFGEIERAVVIADERGRPTGEGIVEFAQKRSAVLAIRRCEEECLLLTASPRPVLVEPYDFRDEDEGLPERNLNKSKSYHAERELGPRTAMPGSFEYEFGLKWKRLFEMEAKKKEQLEYDNKRCRQMMEEQLDYYMYEHEANLLREKLRAMEEQTQQIQRERDMRMRAEEVERRRREEDDFRRRPMDPMDGGRRPMMDCMDGRRPPPGPPMDPMDGGRRLPMGGGPPFQGQRASWQVAGPPQVPPPYQSSRQNQQMGQHRF</sequence>
<evidence type="ECO:0000313" key="7">
    <source>
        <dbReference type="RefSeq" id="XP_018493955.1"/>
    </source>
</evidence>
<accession>A0AAJ7L2W6</accession>
<dbReference type="InterPro" id="IPR012975">
    <property type="entry name" value="NOPS"/>
</dbReference>
<feature type="domain" description="RRM" evidence="5">
    <location>
        <begin position="192"/>
        <end position="264"/>
    </location>
</feature>
<reference evidence="7" key="1">
    <citation type="submission" date="2025-08" db="UniProtKB">
        <authorList>
            <consortium name="RefSeq"/>
        </authorList>
    </citation>
    <scope>IDENTIFICATION</scope>
</reference>
<feature type="compositionally biased region" description="Basic and acidic residues" evidence="4">
    <location>
        <begin position="445"/>
        <end position="490"/>
    </location>
</feature>
<dbReference type="InterPro" id="IPR035979">
    <property type="entry name" value="RBD_domain_sf"/>
</dbReference>
<evidence type="ECO:0000256" key="2">
    <source>
        <dbReference type="ARBA" id="ARBA00022884"/>
    </source>
</evidence>
<dbReference type="GO" id="GO:0003723">
    <property type="term" value="F:RNA binding"/>
    <property type="evidence" value="ECO:0007669"/>
    <property type="project" value="UniProtKB-UniRule"/>
</dbReference>
<feature type="region of interest" description="Disordered" evidence="4">
    <location>
        <begin position="62"/>
        <end position="165"/>
    </location>
</feature>
<protein>
    <submittedName>
        <fullName evidence="7">Non-POU domain-containing octamer-binding protein</fullName>
    </submittedName>
</protein>
<dbReference type="KEGG" id="goe:100901765"/>
<dbReference type="FunFam" id="3.30.70.330:FF:000043">
    <property type="entry name" value="paraspeckle component 1 isoform X1"/>
    <property type="match status" value="1"/>
</dbReference>
<evidence type="ECO:0000256" key="3">
    <source>
        <dbReference type="PROSITE-ProRule" id="PRU00176"/>
    </source>
</evidence>
<name>A0AAJ7L2W6_9ACAR</name>
<gene>
    <name evidence="7" type="primary">LOC100901765</name>
</gene>
<dbReference type="PROSITE" id="PS50102">
    <property type="entry name" value="RRM"/>
    <property type="match status" value="2"/>
</dbReference>
<dbReference type="GeneID" id="100901765"/>